<dbReference type="GO" id="GO:0000492">
    <property type="term" value="P:box C/D snoRNP assembly"/>
    <property type="evidence" value="ECO:0007669"/>
    <property type="project" value="TreeGrafter"/>
</dbReference>
<feature type="region of interest" description="Disordered" evidence="1">
    <location>
        <begin position="325"/>
        <end position="345"/>
    </location>
</feature>
<dbReference type="InterPro" id="IPR039136">
    <property type="entry name" value="NUFIP1-like"/>
</dbReference>
<evidence type="ECO:0000313" key="3">
    <source>
        <dbReference type="EMBL" id="KAK7064153.1"/>
    </source>
</evidence>
<feature type="compositionally biased region" description="Basic and acidic residues" evidence="1">
    <location>
        <begin position="145"/>
        <end position="157"/>
    </location>
</feature>
<dbReference type="AlphaFoldDB" id="A0AAW0EHV4"/>
<reference evidence="3 4" key="1">
    <citation type="journal article" date="2024" name="J Genomics">
        <title>Draft genome sequencing and assembly of Favolaschia claudopus CIRM-BRFM 2984 isolated from oak limbs.</title>
        <authorList>
            <person name="Navarro D."/>
            <person name="Drula E."/>
            <person name="Chaduli D."/>
            <person name="Cazenave R."/>
            <person name="Ahrendt S."/>
            <person name="Wang J."/>
            <person name="Lipzen A."/>
            <person name="Daum C."/>
            <person name="Barry K."/>
            <person name="Grigoriev I.V."/>
            <person name="Favel A."/>
            <person name="Rosso M.N."/>
            <person name="Martin F."/>
        </authorList>
    </citation>
    <scope>NUCLEOTIDE SEQUENCE [LARGE SCALE GENOMIC DNA]</scope>
    <source>
        <strain evidence="3 4">CIRM-BRFM 2984</strain>
    </source>
</reference>
<proteinExistence type="predicted"/>
<dbReference type="PANTHER" id="PTHR13309:SF0">
    <property type="entry name" value="FMR1-INTERACTING PROTEIN NUFIP1"/>
    <property type="match status" value="1"/>
</dbReference>
<evidence type="ECO:0000256" key="1">
    <source>
        <dbReference type="SAM" id="MobiDB-lite"/>
    </source>
</evidence>
<protein>
    <recommendedName>
        <fullName evidence="2">FMR1-interacting protein 1 conserved domain-containing protein</fullName>
    </recommendedName>
</protein>
<name>A0AAW0EHV4_9AGAR</name>
<feature type="domain" description="FMR1-interacting protein 1 conserved" evidence="2">
    <location>
        <begin position="110"/>
        <end position="161"/>
    </location>
</feature>
<keyword evidence="4" id="KW-1185">Reference proteome</keyword>
<accession>A0AAW0EHV4</accession>
<dbReference type="InterPro" id="IPR019496">
    <property type="entry name" value="NUFIP1_cons_dom"/>
</dbReference>
<gene>
    <name evidence="3" type="ORF">R3P38DRAFT_27660</name>
</gene>
<sequence>MQQPPWSQHYSSHYAQAYAQQQAYQQFPAPIASFPSTSYHAINPSNAPRSNAPSAPWYQPGSSRCTYKDCTFRGSPQTVETHMMDRHLIFPPGWEKRTKKPEWDTDPSLKGKRIPIQGTTIVLDSQEQIDAWVAERKKRWPSASRVEDKKRKLEEAVARGQLAPEESGLGGRKRRRTDDGGSNAERGGRGRGSARGTRGRGRGVDSGWRGRGRGMAPVQPQRAAASPSESSSSDDDAAPEEIQTTKIDPVSVLPPPPPAAATNSSKRPRPPQPRQLTRNPFASRPTLLRNLLLPEIRITVSNLSQAIRFLVDNDFLQDVELKPGEAQEKPRIQVLPEDVGSINQE</sequence>
<dbReference type="GO" id="GO:0005634">
    <property type="term" value="C:nucleus"/>
    <property type="evidence" value="ECO:0007669"/>
    <property type="project" value="TreeGrafter"/>
</dbReference>
<comment type="caution">
    <text evidence="3">The sequence shown here is derived from an EMBL/GenBank/DDBJ whole genome shotgun (WGS) entry which is preliminary data.</text>
</comment>
<evidence type="ECO:0000313" key="4">
    <source>
        <dbReference type="Proteomes" id="UP001362999"/>
    </source>
</evidence>
<dbReference type="PANTHER" id="PTHR13309">
    <property type="entry name" value="NUCLEAR FRAGILE X MENTAL RETARDATION PROTEIN INTERACTING PROTEIN 1"/>
    <property type="match status" value="1"/>
</dbReference>
<evidence type="ECO:0000259" key="2">
    <source>
        <dbReference type="Pfam" id="PF10453"/>
    </source>
</evidence>
<organism evidence="3 4">
    <name type="scientific">Favolaschia claudopus</name>
    <dbReference type="NCBI Taxonomy" id="2862362"/>
    <lineage>
        <taxon>Eukaryota</taxon>
        <taxon>Fungi</taxon>
        <taxon>Dikarya</taxon>
        <taxon>Basidiomycota</taxon>
        <taxon>Agaricomycotina</taxon>
        <taxon>Agaricomycetes</taxon>
        <taxon>Agaricomycetidae</taxon>
        <taxon>Agaricales</taxon>
        <taxon>Marasmiineae</taxon>
        <taxon>Mycenaceae</taxon>
        <taxon>Favolaschia</taxon>
    </lineage>
</organism>
<dbReference type="GO" id="GO:0003723">
    <property type="term" value="F:RNA binding"/>
    <property type="evidence" value="ECO:0007669"/>
    <property type="project" value="InterPro"/>
</dbReference>
<feature type="region of interest" description="Disordered" evidence="1">
    <location>
        <begin position="137"/>
        <end position="282"/>
    </location>
</feature>
<dbReference type="Proteomes" id="UP001362999">
    <property type="component" value="Unassembled WGS sequence"/>
</dbReference>
<dbReference type="Pfam" id="PF10453">
    <property type="entry name" value="NUFIP1"/>
    <property type="match status" value="1"/>
</dbReference>
<dbReference type="EMBL" id="JAWWNJ010000001">
    <property type="protein sequence ID" value="KAK7064153.1"/>
    <property type="molecule type" value="Genomic_DNA"/>
</dbReference>